<gene>
    <name evidence="1" type="ORF">MANAM107_10680</name>
</gene>
<name>A0ABN6K3N8_9ACTO</name>
<dbReference type="InterPro" id="IPR046268">
    <property type="entry name" value="DUF6301"/>
</dbReference>
<organism evidence="1 2">
    <name type="scientific">Actinomyces capricornis</name>
    <dbReference type="NCBI Taxonomy" id="2755559"/>
    <lineage>
        <taxon>Bacteria</taxon>
        <taxon>Bacillati</taxon>
        <taxon>Actinomycetota</taxon>
        <taxon>Actinomycetes</taxon>
        <taxon>Actinomycetales</taxon>
        <taxon>Actinomycetaceae</taxon>
        <taxon>Actinomyces</taxon>
    </lineage>
</organism>
<evidence type="ECO:0000313" key="1">
    <source>
        <dbReference type="EMBL" id="BDA64234.1"/>
    </source>
</evidence>
<dbReference type="EMBL" id="AP025017">
    <property type="protein sequence ID" value="BDA64234.1"/>
    <property type="molecule type" value="Genomic_DNA"/>
</dbReference>
<accession>A0ABN6K3N8</accession>
<reference evidence="1 2" key="1">
    <citation type="submission" date="2021-08" db="EMBL/GenBank/DDBJ databases">
        <title>Whole genome sequence of novel Actinomyces species strain MAS-1.</title>
        <authorList>
            <person name="Saito M."/>
            <person name="Kuwahara N."/>
            <person name="Takizawa T."/>
            <person name="Gotouda H."/>
            <person name="Ochiai T."/>
        </authorList>
    </citation>
    <scope>NUCLEOTIDE SEQUENCE [LARGE SCALE GENOMIC DNA]</scope>
    <source>
        <strain evidence="1 2">MAS-1</strain>
    </source>
</reference>
<sequence>MAEMRILPVERAIEWIRAWTELEWPITWETAYAIRDRLGWVPAPDDGRFFVTELSVNGEEDGSINTFNGHCSGVYFPLSSRNLSVVVDEAWKVALRSTYDRCVTNLAGLYGVSKRSREHARRVRTEWELDSRITLSLAVSDKSASVTIDSPKLTEINEWELHYIEKYGENYVED</sequence>
<dbReference type="Pfam" id="PF19818">
    <property type="entry name" value="DUF6301"/>
    <property type="match status" value="1"/>
</dbReference>
<proteinExistence type="predicted"/>
<keyword evidence="2" id="KW-1185">Reference proteome</keyword>
<protein>
    <submittedName>
        <fullName evidence="1">Uncharacterized protein</fullName>
    </submittedName>
</protein>
<dbReference type="Proteomes" id="UP000824496">
    <property type="component" value="Chromosome"/>
</dbReference>
<evidence type="ECO:0000313" key="2">
    <source>
        <dbReference type="Proteomes" id="UP000824496"/>
    </source>
</evidence>